<dbReference type="KEGG" id="afg:AFULGI_00013250"/>
<dbReference type="RefSeq" id="WP_010878721.1">
    <property type="nucleotide sequence ID" value="NZ_CP006577.1"/>
</dbReference>
<evidence type="ECO:0008006" key="4">
    <source>
        <dbReference type="Google" id="ProtNLM"/>
    </source>
</evidence>
<dbReference type="Proteomes" id="UP000028501">
    <property type="component" value="Chromosome"/>
</dbReference>
<dbReference type="GeneID" id="24794830"/>
<dbReference type="SMR" id="A0A075WCJ2"/>
<proteinExistence type="predicted"/>
<dbReference type="EMBL" id="CP006577">
    <property type="protein sequence ID" value="AIG98100.1"/>
    <property type="molecule type" value="Genomic_DNA"/>
</dbReference>
<gene>
    <name evidence="2" type="ORF">AFULGI_00013250</name>
</gene>
<evidence type="ECO:0000256" key="1">
    <source>
        <dbReference type="SAM" id="Phobius"/>
    </source>
</evidence>
<organism evidence="2 3">
    <name type="scientific">Archaeoglobus fulgidus DSM 8774</name>
    <dbReference type="NCBI Taxonomy" id="1344584"/>
    <lineage>
        <taxon>Archaea</taxon>
        <taxon>Methanobacteriati</taxon>
        <taxon>Methanobacteriota</taxon>
        <taxon>Archaeoglobi</taxon>
        <taxon>Archaeoglobales</taxon>
        <taxon>Archaeoglobaceae</taxon>
        <taxon>Archaeoglobus</taxon>
    </lineage>
</organism>
<dbReference type="HOGENOM" id="CLU_1582824_0_0_2"/>
<keyword evidence="1" id="KW-1133">Transmembrane helix</keyword>
<protein>
    <recommendedName>
        <fullName evidence="4">Roadblock/LAMTOR2 domain-containing protein</fullName>
    </recommendedName>
</protein>
<dbReference type="AlphaFoldDB" id="A0A075WCJ2"/>
<keyword evidence="1" id="KW-0472">Membrane</keyword>
<accession>A0A075WCJ2</accession>
<evidence type="ECO:0000313" key="2">
    <source>
        <dbReference type="EMBL" id="AIG98100.1"/>
    </source>
</evidence>
<keyword evidence="1" id="KW-0812">Transmembrane</keyword>
<feature type="transmembrane region" description="Helical" evidence="1">
    <location>
        <begin position="6"/>
        <end position="23"/>
    </location>
</feature>
<evidence type="ECO:0000313" key="3">
    <source>
        <dbReference type="Proteomes" id="UP000028501"/>
    </source>
</evidence>
<reference evidence="2 3" key="1">
    <citation type="submission" date="2013-07" db="EMBL/GenBank/DDBJ databases">
        <title>Genome of Archaeoglobus fulgidus.</title>
        <authorList>
            <person name="Fiebig A."/>
            <person name="Birkeland N.-K."/>
        </authorList>
    </citation>
    <scope>NUCLEOTIDE SEQUENCE [LARGE SCALE GENOMIC DNA]</scope>
    <source>
        <strain evidence="2 3">DSM 8774</strain>
    </source>
</reference>
<name>A0A075WCJ2_ARCFL</name>
<sequence length="168" mass="18521">MVYEVLAVVSGGLLGFGVTWAYLNYALKEEKAKEEEVMRAKISNVTSSVEPKLETKMEKPPSDLSEFVDYLCNKYMLSDVTLLTPDGLPIASNSPTPEEDAAIAPELIKVGKGMLNSSRILLSGENTRVLVMQVNPDVLLHARVARDISKREIERIGEEVNMVLEGII</sequence>